<dbReference type="InterPro" id="IPR041238">
    <property type="entry name" value="Rap1a"/>
</dbReference>
<dbReference type="Proteomes" id="UP000007127">
    <property type="component" value="Chromosome"/>
</dbReference>
<evidence type="ECO:0000313" key="2">
    <source>
        <dbReference type="EMBL" id="AJD53267.1"/>
    </source>
</evidence>
<dbReference type="GeneID" id="31928837"/>
<dbReference type="Gene3D" id="1.10.890.40">
    <property type="match status" value="1"/>
</dbReference>
<proteinExistence type="predicted"/>
<evidence type="ECO:0000259" key="1">
    <source>
        <dbReference type="Pfam" id="PF18602"/>
    </source>
</evidence>
<dbReference type="EMBL" id="CP004388">
    <property type="protein sequence ID" value="AJD53267.1"/>
    <property type="molecule type" value="Genomic_DNA"/>
</dbReference>
<protein>
    <recommendedName>
        <fullName evidence="1">Rap1a immunity protein domain-containing protein</fullName>
    </recommendedName>
</protein>
<dbReference type="AlphaFoldDB" id="A0AB72UGB9"/>
<organism evidence="2 3">
    <name type="scientific">Thalassospira xiamenensis M-5 = DSM 17429</name>
    <dbReference type="NCBI Taxonomy" id="1123366"/>
    <lineage>
        <taxon>Bacteria</taxon>
        <taxon>Pseudomonadati</taxon>
        <taxon>Pseudomonadota</taxon>
        <taxon>Alphaproteobacteria</taxon>
        <taxon>Rhodospirillales</taxon>
        <taxon>Thalassospiraceae</taxon>
        <taxon>Thalassospira</taxon>
    </lineage>
</organism>
<reference evidence="2 3" key="1">
    <citation type="journal article" date="2012" name="J. Bacteriol.">
        <title>Genome sequence of Thalassospira xiamenensis type strain M-5.</title>
        <authorList>
            <person name="Lai Q."/>
            <person name="Shao Z."/>
        </authorList>
    </citation>
    <scope>NUCLEOTIDE SEQUENCE [LARGE SCALE GENOMIC DNA]</scope>
    <source>
        <strain evidence="2 3">M-5</strain>
    </source>
</reference>
<gene>
    <name evidence="2" type="ORF">TH3_15815</name>
</gene>
<dbReference type="Pfam" id="PF18602">
    <property type="entry name" value="Rap1a"/>
    <property type="match status" value="1"/>
</dbReference>
<dbReference type="RefSeq" id="WP_007089746.1">
    <property type="nucleotide sequence ID" value="NZ_CP004388.1"/>
</dbReference>
<evidence type="ECO:0000313" key="3">
    <source>
        <dbReference type="Proteomes" id="UP000007127"/>
    </source>
</evidence>
<sequence length="131" mass="14142">MVRNIIVIVGILFVSAYPASGFPEMKGNHLDAMQLRDNCLQAEGTSGDLVCLLYIAGVLDGIATANFSSQSMSAPYAPICAPEKKPLRYYADIVKSYMQTNKEDLNVSASIFIWLAMKGSFPCDDGAGIPK</sequence>
<name>A0AB72UGB9_9PROT</name>
<feature type="domain" description="Rap1a immunity protein" evidence="1">
    <location>
        <begin position="33"/>
        <end position="123"/>
    </location>
</feature>
<accession>A0AB72UGB9</accession>
<dbReference type="KEGG" id="txi:TH3_15815"/>